<evidence type="ECO:0000256" key="3">
    <source>
        <dbReference type="ARBA" id="ARBA00023163"/>
    </source>
</evidence>
<reference evidence="5 6" key="1">
    <citation type="submission" date="2018-08" db="EMBL/GenBank/DDBJ databases">
        <title>Genomic Encyclopedia of Archaeal and Bacterial Type Strains, Phase II (KMG-II): from individual species to whole genera.</title>
        <authorList>
            <person name="Goeker M."/>
        </authorList>
    </citation>
    <scope>NUCLEOTIDE SEQUENCE [LARGE SCALE GENOMIC DNA]</scope>
    <source>
        <strain evidence="5 6">DSM 45791</strain>
    </source>
</reference>
<dbReference type="SUPFAM" id="SSF64288">
    <property type="entry name" value="Chorismate lyase-like"/>
    <property type="match status" value="1"/>
</dbReference>
<dbReference type="PROSITE" id="PS50949">
    <property type="entry name" value="HTH_GNTR"/>
    <property type="match status" value="1"/>
</dbReference>
<dbReference type="CDD" id="cd07377">
    <property type="entry name" value="WHTH_GntR"/>
    <property type="match status" value="1"/>
</dbReference>
<sequence>MTGYADIANHYRALIAAGTLAPGDRLPTLRDVMTEFGVAQQTASRAYKALKAEGLTRATTGGGTIVADNDSSISSRVRGWAASGRALAANETSVITEVGTVSADEIVAARLEVEPGSPVYVRRRIVSRDGAPAHLTSSYYPAEVIEATPELTEPVSTGGSRELAAQRLGAAQERVLSEVTSRVATDEEKAALGLTAAGPAVVTQVIRTVWLTDGRIVEVAVKVCPGATLLKWSEPLS</sequence>
<dbReference type="GO" id="GO:0003677">
    <property type="term" value="F:DNA binding"/>
    <property type="evidence" value="ECO:0007669"/>
    <property type="project" value="UniProtKB-KW"/>
</dbReference>
<keyword evidence="3" id="KW-0804">Transcription</keyword>
<dbReference type="InterPro" id="IPR050679">
    <property type="entry name" value="Bact_HTH_transcr_reg"/>
</dbReference>
<dbReference type="Gene3D" id="1.10.10.10">
    <property type="entry name" value="Winged helix-like DNA-binding domain superfamily/Winged helix DNA-binding domain"/>
    <property type="match status" value="1"/>
</dbReference>
<dbReference type="Pfam" id="PF00392">
    <property type="entry name" value="GntR"/>
    <property type="match status" value="1"/>
</dbReference>
<dbReference type="SMART" id="SM00866">
    <property type="entry name" value="UTRA"/>
    <property type="match status" value="1"/>
</dbReference>
<accession>A0A3E0G3N2</accession>
<comment type="caution">
    <text evidence="5">The sequence shown here is derived from an EMBL/GenBank/DDBJ whole genome shotgun (WGS) entry which is preliminary data.</text>
</comment>
<dbReference type="PANTHER" id="PTHR44846">
    <property type="entry name" value="MANNOSYL-D-GLYCERATE TRANSPORT/METABOLISM SYSTEM REPRESSOR MNGR-RELATED"/>
    <property type="match status" value="1"/>
</dbReference>
<dbReference type="RefSeq" id="WP_211353719.1">
    <property type="nucleotide sequence ID" value="NZ_CP144377.1"/>
</dbReference>
<dbReference type="Pfam" id="PF07702">
    <property type="entry name" value="UTRA"/>
    <property type="match status" value="1"/>
</dbReference>
<dbReference type="EMBL" id="QUNO01000054">
    <property type="protein sequence ID" value="REH17402.1"/>
    <property type="molecule type" value="Genomic_DNA"/>
</dbReference>
<dbReference type="GO" id="GO:0045892">
    <property type="term" value="P:negative regulation of DNA-templated transcription"/>
    <property type="evidence" value="ECO:0007669"/>
    <property type="project" value="TreeGrafter"/>
</dbReference>
<evidence type="ECO:0000313" key="6">
    <source>
        <dbReference type="Proteomes" id="UP000256269"/>
    </source>
</evidence>
<evidence type="ECO:0000313" key="5">
    <source>
        <dbReference type="EMBL" id="REH17402.1"/>
    </source>
</evidence>
<name>A0A3E0G3N2_9PSEU</name>
<dbReference type="InterPro" id="IPR011663">
    <property type="entry name" value="UTRA"/>
</dbReference>
<dbReference type="InterPro" id="IPR036388">
    <property type="entry name" value="WH-like_DNA-bd_sf"/>
</dbReference>
<evidence type="ECO:0000256" key="2">
    <source>
        <dbReference type="ARBA" id="ARBA00023125"/>
    </source>
</evidence>
<dbReference type="PANTHER" id="PTHR44846:SF17">
    <property type="entry name" value="GNTR-FAMILY TRANSCRIPTIONAL REGULATOR"/>
    <property type="match status" value="1"/>
</dbReference>
<dbReference type="SMART" id="SM00345">
    <property type="entry name" value="HTH_GNTR"/>
    <property type="match status" value="1"/>
</dbReference>
<proteinExistence type="predicted"/>
<dbReference type="InterPro" id="IPR000524">
    <property type="entry name" value="Tscrpt_reg_HTH_GntR"/>
</dbReference>
<dbReference type="GO" id="GO:0003700">
    <property type="term" value="F:DNA-binding transcription factor activity"/>
    <property type="evidence" value="ECO:0007669"/>
    <property type="project" value="InterPro"/>
</dbReference>
<protein>
    <submittedName>
        <fullName evidence="5">GntR family transcriptional regulator</fullName>
    </submittedName>
</protein>
<dbReference type="SUPFAM" id="SSF46785">
    <property type="entry name" value="Winged helix' DNA-binding domain"/>
    <property type="match status" value="1"/>
</dbReference>
<keyword evidence="6" id="KW-1185">Reference proteome</keyword>
<dbReference type="InterPro" id="IPR036390">
    <property type="entry name" value="WH_DNA-bd_sf"/>
</dbReference>
<evidence type="ECO:0000256" key="1">
    <source>
        <dbReference type="ARBA" id="ARBA00023015"/>
    </source>
</evidence>
<keyword evidence="1" id="KW-0805">Transcription regulation</keyword>
<feature type="domain" description="HTH gntR-type" evidence="4">
    <location>
        <begin position="1"/>
        <end position="69"/>
    </location>
</feature>
<keyword evidence="2" id="KW-0238">DNA-binding</keyword>
<evidence type="ECO:0000259" key="4">
    <source>
        <dbReference type="PROSITE" id="PS50949"/>
    </source>
</evidence>
<dbReference type="Gene3D" id="3.40.1410.10">
    <property type="entry name" value="Chorismate lyase-like"/>
    <property type="match status" value="1"/>
</dbReference>
<organism evidence="5 6">
    <name type="scientific">Kutzneria buriramensis</name>
    <dbReference type="NCBI Taxonomy" id="1045776"/>
    <lineage>
        <taxon>Bacteria</taxon>
        <taxon>Bacillati</taxon>
        <taxon>Actinomycetota</taxon>
        <taxon>Actinomycetes</taxon>
        <taxon>Pseudonocardiales</taxon>
        <taxon>Pseudonocardiaceae</taxon>
        <taxon>Kutzneria</taxon>
    </lineage>
</organism>
<dbReference type="Proteomes" id="UP000256269">
    <property type="component" value="Unassembled WGS sequence"/>
</dbReference>
<gene>
    <name evidence="5" type="ORF">BCF44_1543</name>
</gene>
<dbReference type="AlphaFoldDB" id="A0A3E0G3N2"/>
<dbReference type="InterPro" id="IPR028978">
    <property type="entry name" value="Chorismate_lyase_/UTRA_dom_sf"/>
</dbReference>